<dbReference type="GO" id="GO:0006654">
    <property type="term" value="P:phosphatidic acid biosynthetic process"/>
    <property type="evidence" value="ECO:0007669"/>
    <property type="project" value="InterPro"/>
</dbReference>
<dbReference type="PIRSF" id="PIRSF009376">
    <property type="entry name" value="Phospholipase_D_euk"/>
    <property type="match status" value="1"/>
</dbReference>
<keyword evidence="8" id="KW-1185">Reference proteome</keyword>
<dbReference type="PANTHER" id="PTHR18896:SF186">
    <property type="entry name" value="PHOSPHOLIPASE D"/>
    <property type="match status" value="1"/>
</dbReference>
<dbReference type="CDD" id="cd09138">
    <property type="entry name" value="PLDc_vPLD1_2_yPLD_like_1"/>
    <property type="match status" value="1"/>
</dbReference>
<protein>
    <recommendedName>
        <fullName evidence="1">phospholipase D</fullName>
        <ecNumber evidence="1">3.1.4.4</ecNumber>
    </recommendedName>
</protein>
<evidence type="ECO:0000313" key="7">
    <source>
        <dbReference type="EMBL" id="KDQ10873.1"/>
    </source>
</evidence>
<dbReference type="InterPro" id="IPR015679">
    <property type="entry name" value="PLipase_D_fam"/>
</dbReference>
<keyword evidence="2" id="KW-0677">Repeat</keyword>
<dbReference type="GO" id="GO:0035556">
    <property type="term" value="P:intracellular signal transduction"/>
    <property type="evidence" value="ECO:0007669"/>
    <property type="project" value="InterPro"/>
</dbReference>
<sequence length="831" mass="95370">MKNISISRLKEGIERTYNEALGTLNPNHRHDDVDEIANDLLRARINERHRFNSFADQRKDCVVKWHICGHDYFYALSEMLDSAEDVIFIMDWWLSPELYLRRPPVDNEEWRLDRLLKKKAEQGVKVYVIVYKEVTQTLSMSSHHTKNALEELSPNIAVMRHPDHIGSDSSVAYWSHHEKVVVVDNKKACIGGLDACFGRWDTQTHPLADAHPTDLFNTLFPGQDYNNSRVLDFQQVDNYLSNQISVLETGRMPWQDVHMTMTGPAVLDVVQHFTERWNEIKSRKYKHNDRFDWLALPHDVIAAPNEAVTDHPYREKWHGMGRQFKQNWHGRGYPPDHGFPVRGSCHVQVVRSVGDWSHGVLTEHSVQNAYIQLIREANHFIYIENQFFISNTGPNGPVTNRIAEALLERILSAARSGSRFLVIVVIPEVPGFAGTIQEVGSIKTILGGQWRTMNRGGNSLYEKILEAGFQPMDYLRFYHLRTYDRINGPPSLIQQMEKRSGVKFHEAQVALSREWLGPSEINHGRWHQEKVSVKIPQETAALGGDPGKATVESFDFPPTVEKAREIIAKFEKGAPRDDKIVSDNVGHHAQMNQTGLLSERWLGSSEEERAAFITEQVYIHSKVMIIDDRRVIMGSANINDRSQKGDGDSEIALVVEDTDMITTEMNGRPYQAGRFAATLRRKLFRKHLGLIEPQLCERGKEKVTPFMRPAPIPNDDETYLREDKLVADPLSQDLLDLWQKTANQNTNVYNELFMIVPCDNVRNWKDYKAYVPKVKPGRVANPYLSLDQIRDKLSQVKGHLVLCPLHFLIEQTELVNNTDWDGYNPTLPVYI</sequence>
<dbReference type="AlphaFoldDB" id="A0A067M547"/>
<dbReference type="GO" id="GO:0004630">
    <property type="term" value="F:phospholipase D activity"/>
    <property type="evidence" value="ECO:0007669"/>
    <property type="project" value="UniProtKB-EC"/>
</dbReference>
<evidence type="ECO:0000259" key="6">
    <source>
        <dbReference type="PROSITE" id="PS50035"/>
    </source>
</evidence>
<feature type="domain" description="PLD phosphodiesterase" evidence="6">
    <location>
        <begin position="615"/>
        <end position="642"/>
    </location>
</feature>
<gene>
    <name evidence="7" type="ORF">BOTBODRAFT_35827</name>
</gene>
<dbReference type="GO" id="GO:0009395">
    <property type="term" value="P:phospholipid catabolic process"/>
    <property type="evidence" value="ECO:0007669"/>
    <property type="project" value="TreeGrafter"/>
</dbReference>
<dbReference type="SUPFAM" id="SSF56024">
    <property type="entry name" value="Phospholipase D/nuclease"/>
    <property type="match status" value="2"/>
</dbReference>
<evidence type="ECO:0000256" key="2">
    <source>
        <dbReference type="ARBA" id="ARBA00022737"/>
    </source>
</evidence>
<evidence type="ECO:0000256" key="4">
    <source>
        <dbReference type="ARBA" id="ARBA00022963"/>
    </source>
</evidence>
<dbReference type="STRING" id="930990.A0A067M547"/>
<accession>A0A067M547</accession>
<dbReference type="Proteomes" id="UP000027195">
    <property type="component" value="Unassembled WGS sequence"/>
</dbReference>
<dbReference type="CDD" id="cd00138">
    <property type="entry name" value="PLDc_SF"/>
    <property type="match status" value="1"/>
</dbReference>
<reference evidence="8" key="1">
    <citation type="journal article" date="2014" name="Proc. Natl. Acad. Sci. U.S.A.">
        <title>Extensive sampling of basidiomycete genomes demonstrates inadequacy of the white-rot/brown-rot paradigm for wood decay fungi.</title>
        <authorList>
            <person name="Riley R."/>
            <person name="Salamov A.A."/>
            <person name="Brown D.W."/>
            <person name="Nagy L.G."/>
            <person name="Floudas D."/>
            <person name="Held B.W."/>
            <person name="Levasseur A."/>
            <person name="Lombard V."/>
            <person name="Morin E."/>
            <person name="Otillar R."/>
            <person name="Lindquist E.A."/>
            <person name="Sun H."/>
            <person name="LaButti K.M."/>
            <person name="Schmutz J."/>
            <person name="Jabbour D."/>
            <person name="Luo H."/>
            <person name="Baker S.E."/>
            <person name="Pisabarro A.G."/>
            <person name="Walton J.D."/>
            <person name="Blanchette R.A."/>
            <person name="Henrissat B."/>
            <person name="Martin F."/>
            <person name="Cullen D."/>
            <person name="Hibbett D.S."/>
            <person name="Grigoriev I.V."/>
        </authorList>
    </citation>
    <scope>NUCLEOTIDE SEQUENCE [LARGE SCALE GENOMIC DNA]</scope>
    <source>
        <strain evidence="8">FD-172 SS1</strain>
    </source>
</reference>
<keyword evidence="4" id="KW-0442">Lipid degradation</keyword>
<dbReference type="InParanoid" id="A0A067M547"/>
<dbReference type="InterPro" id="IPR025202">
    <property type="entry name" value="PLD-like_dom"/>
</dbReference>
<dbReference type="HOGENOM" id="CLU_000690_2_2_1"/>
<dbReference type="Pfam" id="PF13091">
    <property type="entry name" value="PLDc_2"/>
    <property type="match status" value="1"/>
</dbReference>
<organism evidence="7 8">
    <name type="scientific">Botryobasidium botryosum (strain FD-172 SS1)</name>
    <dbReference type="NCBI Taxonomy" id="930990"/>
    <lineage>
        <taxon>Eukaryota</taxon>
        <taxon>Fungi</taxon>
        <taxon>Dikarya</taxon>
        <taxon>Basidiomycota</taxon>
        <taxon>Agaricomycotina</taxon>
        <taxon>Agaricomycetes</taxon>
        <taxon>Cantharellales</taxon>
        <taxon>Botryobasidiaceae</taxon>
        <taxon>Botryobasidium</taxon>
    </lineage>
</organism>
<dbReference type="EMBL" id="KL198063">
    <property type="protein sequence ID" value="KDQ10873.1"/>
    <property type="molecule type" value="Genomic_DNA"/>
</dbReference>
<keyword evidence="5" id="KW-0443">Lipid metabolism</keyword>
<dbReference type="OrthoDB" id="14911at2759"/>
<dbReference type="PROSITE" id="PS50035">
    <property type="entry name" value="PLD"/>
    <property type="match status" value="2"/>
</dbReference>
<dbReference type="InterPro" id="IPR001736">
    <property type="entry name" value="PLipase_D/transphosphatidylase"/>
</dbReference>
<dbReference type="SMART" id="SM00155">
    <property type="entry name" value="PLDc"/>
    <property type="match status" value="2"/>
</dbReference>
<evidence type="ECO:0000256" key="3">
    <source>
        <dbReference type="ARBA" id="ARBA00022801"/>
    </source>
</evidence>
<name>A0A067M547_BOTB1</name>
<proteinExistence type="predicted"/>
<evidence type="ECO:0000256" key="5">
    <source>
        <dbReference type="ARBA" id="ARBA00023098"/>
    </source>
</evidence>
<dbReference type="PANTHER" id="PTHR18896">
    <property type="entry name" value="PHOSPHOLIPASE D"/>
    <property type="match status" value="1"/>
</dbReference>
<evidence type="ECO:0000256" key="1">
    <source>
        <dbReference type="ARBA" id="ARBA00012027"/>
    </source>
</evidence>
<dbReference type="EC" id="3.1.4.4" evidence="1"/>
<keyword evidence="3" id="KW-0378">Hydrolase</keyword>
<feature type="domain" description="PLD phosphodiesterase" evidence="6">
    <location>
        <begin position="172"/>
        <end position="199"/>
    </location>
</feature>
<evidence type="ECO:0000313" key="8">
    <source>
        <dbReference type="Proteomes" id="UP000027195"/>
    </source>
</evidence>
<dbReference type="Gene3D" id="3.30.870.10">
    <property type="entry name" value="Endonuclease Chain A"/>
    <property type="match status" value="3"/>
</dbReference>
<dbReference type="CDD" id="cd09141">
    <property type="entry name" value="PLDc_vPLD1_2_yPLD_like_2"/>
    <property type="match status" value="1"/>
</dbReference>
<dbReference type="InterPro" id="IPR016555">
    <property type="entry name" value="PLipase_D_euk"/>
</dbReference>